<dbReference type="InterPro" id="IPR038239">
    <property type="entry name" value="Clp1_N_sf"/>
</dbReference>
<dbReference type="GO" id="GO:0036297">
    <property type="term" value="P:interstrand cross-link repair"/>
    <property type="evidence" value="ECO:0007669"/>
    <property type="project" value="TreeGrafter"/>
</dbReference>
<keyword evidence="3 9" id="KW-0507">mRNA processing</keyword>
<keyword evidence="13" id="KW-0418">Kinase</keyword>
<accession>A0A5B8MWC4</accession>
<feature type="binding site" evidence="9">
    <location>
        <position position="23"/>
    </location>
    <ligand>
        <name>ATP</name>
        <dbReference type="ChEBI" id="CHEBI:30616"/>
    </ligand>
</feature>
<dbReference type="SUPFAM" id="SSF52540">
    <property type="entry name" value="P-loop containing nucleoside triphosphate hydrolases"/>
    <property type="match status" value="1"/>
</dbReference>
<evidence type="ECO:0000313" key="14">
    <source>
        <dbReference type="Proteomes" id="UP000316726"/>
    </source>
</evidence>
<comment type="caution">
    <text evidence="9">Lacks conserved residue(s) required for the propagation of feature annotation.</text>
</comment>
<dbReference type="InterPro" id="IPR010655">
    <property type="entry name" value="Clp1_C"/>
</dbReference>
<dbReference type="Pfam" id="PF16573">
    <property type="entry name" value="CLP1_N"/>
    <property type="match status" value="1"/>
</dbReference>
<dbReference type="GO" id="GO:0031573">
    <property type="term" value="P:mitotic intra-S DNA damage checkpoint signaling"/>
    <property type="evidence" value="ECO:0007669"/>
    <property type="project" value="TreeGrafter"/>
</dbReference>
<dbReference type="FunFam" id="2.40.30.330:FF:000002">
    <property type="entry name" value="Protein CLP1 homolog"/>
    <property type="match status" value="1"/>
</dbReference>
<evidence type="ECO:0000256" key="6">
    <source>
        <dbReference type="ARBA" id="ARBA00022843"/>
    </source>
</evidence>
<proteinExistence type="inferred from homology"/>
<keyword evidence="2" id="KW-1017">Isopeptide bond</keyword>
<evidence type="ECO:0000256" key="1">
    <source>
        <dbReference type="ARBA" id="ARBA00004123"/>
    </source>
</evidence>
<evidence type="ECO:0000256" key="3">
    <source>
        <dbReference type="ARBA" id="ARBA00022664"/>
    </source>
</evidence>
<dbReference type="GO" id="GO:0005524">
    <property type="term" value="F:ATP binding"/>
    <property type="evidence" value="ECO:0007669"/>
    <property type="project" value="UniProtKB-UniRule"/>
</dbReference>
<comment type="subcellular location">
    <subcellularLocation>
        <location evidence="1 9">Nucleus</location>
    </subcellularLocation>
</comment>
<feature type="binding site" evidence="9">
    <location>
        <begin position="159"/>
        <end position="164"/>
    </location>
    <ligand>
        <name>ATP</name>
        <dbReference type="ChEBI" id="CHEBI:30616"/>
    </ligand>
</feature>
<dbReference type="GO" id="GO:0070182">
    <property type="term" value="F:DNA polymerase binding"/>
    <property type="evidence" value="ECO:0007669"/>
    <property type="project" value="TreeGrafter"/>
</dbReference>
<dbReference type="InterPro" id="IPR032319">
    <property type="entry name" value="CLP1_P"/>
</dbReference>
<dbReference type="GO" id="GO:0000793">
    <property type="term" value="C:condensed chromosome"/>
    <property type="evidence" value="ECO:0007669"/>
    <property type="project" value="TreeGrafter"/>
</dbReference>
<comment type="function">
    <text evidence="9">Required for endonucleolytic cleavage during polyadenylation-dependent pre-mRNA 3'-end formation.</text>
</comment>
<dbReference type="Gene3D" id="3.40.50.300">
    <property type="entry name" value="P-loop containing nucleotide triphosphate hydrolases"/>
    <property type="match status" value="1"/>
</dbReference>
<dbReference type="InterPro" id="IPR038238">
    <property type="entry name" value="Clp1_C_sf"/>
</dbReference>
<evidence type="ECO:0000256" key="9">
    <source>
        <dbReference type="HAMAP-Rule" id="MF_03035"/>
    </source>
</evidence>
<name>A0A5B8MWC4_9CHLO</name>
<dbReference type="InterPro" id="IPR016024">
    <property type="entry name" value="ARM-type_fold"/>
</dbReference>
<keyword evidence="5 9" id="KW-0067">ATP-binding</keyword>
<dbReference type="Pfam" id="PF14631">
    <property type="entry name" value="FancD2"/>
    <property type="match status" value="2"/>
</dbReference>
<dbReference type="PANTHER" id="PTHR32086:SF0">
    <property type="entry name" value="FANCONI ANEMIA GROUP D2 PROTEIN"/>
    <property type="match status" value="1"/>
</dbReference>
<feature type="domain" description="Clp1 P-loop" evidence="12">
    <location>
        <begin position="156"/>
        <end position="361"/>
    </location>
</feature>
<evidence type="ECO:0000313" key="13">
    <source>
        <dbReference type="EMBL" id="QDZ24849.1"/>
    </source>
</evidence>
<dbReference type="PANTHER" id="PTHR32086">
    <property type="entry name" value="FANCONI ANEMIA GROUP D2 PROTEIN"/>
    <property type="match status" value="1"/>
</dbReference>
<dbReference type="OrthoDB" id="258143at2759"/>
<dbReference type="GO" id="GO:0016301">
    <property type="term" value="F:kinase activity"/>
    <property type="evidence" value="ECO:0007669"/>
    <property type="project" value="UniProtKB-KW"/>
</dbReference>
<dbReference type="Gene3D" id="2.60.120.1030">
    <property type="entry name" value="Clp1, DNA binding domain"/>
    <property type="match status" value="1"/>
</dbReference>
<keyword evidence="6" id="KW-0832">Ubl conjugation</keyword>
<protein>
    <recommendedName>
        <fullName evidence="9">Protein CLP1 homolog</fullName>
    </recommendedName>
</protein>
<dbReference type="Proteomes" id="UP000316726">
    <property type="component" value="Chromosome 15"/>
</dbReference>
<dbReference type="Gene3D" id="2.40.30.330">
    <property type="entry name" value="Pre-mRNA cleavage complex subunit Clp1, C-terminal domain"/>
    <property type="match status" value="1"/>
</dbReference>
<evidence type="ECO:0000256" key="8">
    <source>
        <dbReference type="ARBA" id="ARBA00093456"/>
    </source>
</evidence>
<feature type="domain" description="Clp1 C-terminal" evidence="10">
    <location>
        <begin position="366"/>
        <end position="475"/>
    </location>
</feature>
<evidence type="ECO:0000259" key="11">
    <source>
        <dbReference type="Pfam" id="PF16573"/>
    </source>
</evidence>
<dbReference type="InterPro" id="IPR027417">
    <property type="entry name" value="P-loop_NTPase"/>
</dbReference>
<dbReference type="SUPFAM" id="SSF48371">
    <property type="entry name" value="ARM repeat"/>
    <property type="match status" value="1"/>
</dbReference>
<dbReference type="InterPro" id="IPR032324">
    <property type="entry name" value="Clp1_N"/>
</dbReference>
<keyword evidence="7 9" id="KW-0539">Nucleus</keyword>
<feature type="domain" description="Clp1 N-terminal" evidence="11">
    <location>
        <begin position="52"/>
        <end position="137"/>
    </location>
</feature>
<gene>
    <name evidence="13" type="ORF">A3770_15p73670</name>
</gene>
<dbReference type="GO" id="GO:1990918">
    <property type="term" value="P:double-strand break repair involved in meiotic recombination"/>
    <property type="evidence" value="ECO:0007669"/>
    <property type="project" value="TreeGrafter"/>
</dbReference>
<dbReference type="STRING" id="1764295.A0A5B8MWC4"/>
<keyword evidence="13" id="KW-0808">Transferase</keyword>
<evidence type="ECO:0000256" key="7">
    <source>
        <dbReference type="ARBA" id="ARBA00023242"/>
    </source>
</evidence>
<evidence type="ECO:0000256" key="5">
    <source>
        <dbReference type="ARBA" id="ARBA00022840"/>
    </source>
</evidence>
<evidence type="ECO:0000259" key="10">
    <source>
        <dbReference type="Pfam" id="PF06807"/>
    </source>
</evidence>
<dbReference type="Pfam" id="PF06807">
    <property type="entry name" value="Clp1"/>
    <property type="match status" value="1"/>
</dbReference>
<evidence type="ECO:0000259" key="12">
    <source>
        <dbReference type="Pfam" id="PF16575"/>
    </source>
</evidence>
<dbReference type="HAMAP" id="MF_03035">
    <property type="entry name" value="Clp1"/>
    <property type="match status" value="1"/>
</dbReference>
<dbReference type="Pfam" id="PF16575">
    <property type="entry name" value="CLP1_P"/>
    <property type="match status" value="1"/>
</dbReference>
<organism evidence="13 14">
    <name type="scientific">Chloropicon primus</name>
    <dbReference type="NCBI Taxonomy" id="1764295"/>
    <lineage>
        <taxon>Eukaryota</taxon>
        <taxon>Viridiplantae</taxon>
        <taxon>Chlorophyta</taxon>
        <taxon>Chloropicophyceae</taxon>
        <taxon>Chloropicales</taxon>
        <taxon>Chloropicaceae</taxon>
        <taxon>Chloropicon</taxon>
    </lineage>
</organism>
<evidence type="ECO:0000256" key="4">
    <source>
        <dbReference type="ARBA" id="ARBA00022741"/>
    </source>
</evidence>
<keyword evidence="14" id="KW-1185">Reference proteome</keyword>
<dbReference type="EMBL" id="CP031048">
    <property type="protein sequence ID" value="QDZ24849.1"/>
    <property type="molecule type" value="Genomic_DNA"/>
</dbReference>
<comment type="similarity">
    <text evidence="9">Belongs to the Clp1 family. Clp1 subfamily.</text>
</comment>
<dbReference type="GO" id="GO:0005849">
    <property type="term" value="C:mRNA cleavage factor complex"/>
    <property type="evidence" value="ECO:0007669"/>
    <property type="project" value="InterPro"/>
</dbReference>
<dbReference type="GO" id="GO:0031124">
    <property type="term" value="P:mRNA 3'-end processing"/>
    <property type="evidence" value="ECO:0007669"/>
    <property type="project" value="UniProtKB-UniRule"/>
</dbReference>
<dbReference type="InterPro" id="IPR029448">
    <property type="entry name" value="FANCD2"/>
</dbReference>
<comment type="similarity">
    <text evidence="8">Belongs to the Fanconi anemia protein FANCD2 family.</text>
</comment>
<sequence>MAEAGGDAPKTTRQVYELGQGCELRIEWSPVSLERTTATTATTTAVGSQSSDSNKKCCLKLVKGTAEVFGTEIAVRQKVEVYGQNIACFTYHGATLELEYVDDADTVVPVVYSVEADETPQLQYANLHSALEKKRESGNGKASDGGSGGPRCLIAGPVDMGKSTLTRILINYAVRAGNTPVLVDLDMGQSMITVPGTISAVLVEDVADIKRGVFQCDNVLSFFYGHASPSENMDYYKTTVERLATVLDSFLSSESNALASSSGIFVNTMGWIDGQGYDLLLHAIDKLKIDTVLVIGHDRLYSQLLDQFVFTEKDPARAEKNGKDRRKVEIVKVTRSGGVVSRDSSHRKLTRERKIRSYFYGYDKELSPFSRSIQLSQISVYRVGGGPKAPLSALPIGTATRDADDKMKVQKISVQRDLTHSILAVSHAKDPSEILHSNVAGFIHVTEVDVQRGTLTYLSPSPSALPSPILLAGTVKCFLVEEGEEGAREFALSCDAREFVNTIELSLATDPRLKQRFVHDLESYADAEEGLRMLTKPINDGDSLAHGLLNVYCLQAPVSTLLLEKVPQLDPSNETQKGFMASIINQFRWLDVNSEDSAILDKFMDVMSVTDESFQKDMIVFLPEITVTDDQADRVGHFLLGKMEEDSAFTDTVIETVPSLCISNAVRNEITIKVLDHVPAVEVEELGKLVKFLLENCTEETYERVLVALRAQLHFVDTADPRRKIPDRKQKGKKTADVEKEIVLAIRSALRCKPEAIAFYNKLLKRLGASALGGAQLCVVDVWVLLVLLSFSGDQANHAQQTAHKKILSGQLSDSILAQSIGTHYNALKEFFAAILSFTCTLLKSKNATIARTGVSLYSLLFVTFQEMYQRQDILGELVAHLGSGNAEEVNGALASLTAIATDSLELLKPFASYLATLLDHIEMFDNNQTRELFWVISELIAPAPDSLAAHQHSRLEDEVHIMIRKQMSSDCQNHFKTGIIGSLALLGKTERLIESSSSPARCAKEVCDSLRRMFRQCSRNPVSLGFLFEELAQLLSQGRLTNEKVLEYLNGMVQEEFESIYIDEFQNGKLQEGELTTSYPMPSEAWFNLDDEDAQVAIRILPLSLSYDKEEQLQLAKLPAQICLMQTLEKRLSKSLEAINALLGCPLHLFAKECLDSSSQRKDVAQILGYAISWCREILNTFTDDLNFLDEQTLETESATIKKVIERAENIYFLETCLILLHQKAKEKRGKGVKSDAAAQPAAREHVLLLGMNQEVEKSAKYFSTKQFRPLRRSCFGILFLACSPGHGAIKDESALIPVWTYLLQALHHQCYSRDGIFRTSLDIVEFKTFEEEQIDFPFVLHTLQKSFLDHLASQDETSVPTAAAGPECLYDATSALVKDSCTAASFGLELISDITCDTIKKCDNVSNLCKFFDCFLGNGGGCDRANSITGFLNTVSAHYEKTSSFDLKFKSVQTIVSVYQKLQAEELDGGDQPGFDLEQIRHETFLKVNHLLIEVDPSSLSARKLSNARKARIIDQLIKSYSFLCEDPLESLHETMTFYERYVKSTLGKGKGSKMESPYPLLDRQSIMVWYSSLFHWLCKTFQKHLQESLEDTSELGKVHQCSALFTKLVLLPRKVEKGNLFLKHIVQNGQSFFDALAILDKNDLHKNDKVLPILKELQKGVKYIHTICLECKTQKNSFLASKVPALKRSVERFIWKCVLWLHKKEDVSVEMGSLKHRDLHGNVVLSQLDLSNFDFNQARDMYDNTSETETEKGTDSQRSLLLDQDLPLSYEC</sequence>
<evidence type="ECO:0000256" key="2">
    <source>
        <dbReference type="ARBA" id="ARBA00022499"/>
    </source>
</evidence>
<dbReference type="InterPro" id="IPR028606">
    <property type="entry name" value="Clp1"/>
</dbReference>
<dbReference type="GO" id="GO:0007129">
    <property type="term" value="P:homologous chromosome pairing at meiosis"/>
    <property type="evidence" value="ECO:0007669"/>
    <property type="project" value="TreeGrafter"/>
</dbReference>
<reference evidence="13 14" key="1">
    <citation type="submission" date="2018-07" db="EMBL/GenBank/DDBJ databases">
        <title>The complete nuclear genome of the prasinophyte Chloropicon primus (CCMP1205).</title>
        <authorList>
            <person name="Pombert J.-F."/>
            <person name="Otis C."/>
            <person name="Turmel M."/>
            <person name="Lemieux C."/>
        </authorList>
    </citation>
    <scope>NUCLEOTIDE SEQUENCE [LARGE SCALE GENOMIC DNA]</scope>
    <source>
        <strain evidence="13 14">CCMP1205</strain>
    </source>
</reference>
<keyword evidence="4 9" id="KW-0547">Nucleotide-binding</keyword>